<accession>A0A3M6R851</accession>
<dbReference type="AlphaFoldDB" id="A0A3M6R851"/>
<dbReference type="Proteomes" id="UP000281171">
    <property type="component" value="Unassembled WGS sequence"/>
</dbReference>
<sequence length="94" mass="10250">MPKILRGGQADGAAMMKCAQRQTLCMAESNGLYDAVISMRCQRKAAKGVVPGAKRFLCPFYLPIKGNKIMPFRQFPIGLIFTLIEKNKAASKGG</sequence>
<organism evidence="1 2">
    <name type="scientific">Allofranklinella schreckenbergeri</name>
    <dbReference type="NCBI Taxonomy" id="1076744"/>
    <lineage>
        <taxon>Bacteria</taxon>
        <taxon>Pseudomonadati</taxon>
        <taxon>Pseudomonadota</taxon>
        <taxon>Betaproteobacteria</taxon>
        <taxon>Burkholderiales</taxon>
        <taxon>Comamonadaceae</taxon>
        <taxon>Allofranklinella</taxon>
    </lineage>
</organism>
<protein>
    <submittedName>
        <fullName evidence="1">Uncharacterized protein</fullName>
    </submittedName>
</protein>
<dbReference type="RefSeq" id="WP_122247558.1">
    <property type="nucleotide sequence ID" value="NZ_RDQK01000005.1"/>
</dbReference>
<comment type="caution">
    <text evidence="1">The sequence shown here is derived from an EMBL/GenBank/DDBJ whole genome shotgun (WGS) entry which is preliminary data.</text>
</comment>
<gene>
    <name evidence="1" type="ORF">EBQ24_02430</name>
</gene>
<dbReference type="EMBL" id="RDQK01000005">
    <property type="protein sequence ID" value="RMX11040.1"/>
    <property type="molecule type" value="Genomic_DNA"/>
</dbReference>
<evidence type="ECO:0000313" key="1">
    <source>
        <dbReference type="EMBL" id="RMX11040.1"/>
    </source>
</evidence>
<evidence type="ECO:0000313" key="2">
    <source>
        <dbReference type="Proteomes" id="UP000281171"/>
    </source>
</evidence>
<reference evidence="1 2" key="1">
    <citation type="submission" date="2018-10" db="EMBL/GenBank/DDBJ databases">
        <title>Comamonadaceae CDC group NO-1 genome sequencing and assembly.</title>
        <authorList>
            <person name="Bernier A.-M."/>
            <person name="Bernard K."/>
        </authorList>
    </citation>
    <scope>NUCLEOTIDE SEQUENCE [LARGE SCALE GENOMIC DNA]</scope>
    <source>
        <strain evidence="1 2">NML180581</strain>
    </source>
</reference>
<proteinExistence type="predicted"/>
<name>A0A3M6R851_9BURK</name>